<keyword evidence="4" id="KW-0251">Elongation factor</keyword>
<accession>A0A9E6PW49</accession>
<feature type="region of interest" description="Disordered" evidence="2">
    <location>
        <begin position="1"/>
        <end position="25"/>
    </location>
</feature>
<dbReference type="KEGG" id="pxn:HU772_021290"/>
<dbReference type="RefSeq" id="WP_186661740.1">
    <property type="nucleotide sequence ID" value="NZ_CP077095.1"/>
</dbReference>
<dbReference type="Proteomes" id="UP000633418">
    <property type="component" value="Chromosome"/>
</dbReference>
<evidence type="ECO:0000259" key="3">
    <source>
        <dbReference type="Pfam" id="PF01272"/>
    </source>
</evidence>
<organism evidence="4 5">
    <name type="scientific">Pseudomonas xantholysinigenes</name>
    <dbReference type="NCBI Taxonomy" id="2745490"/>
    <lineage>
        <taxon>Bacteria</taxon>
        <taxon>Pseudomonadati</taxon>
        <taxon>Pseudomonadota</taxon>
        <taxon>Gammaproteobacteria</taxon>
        <taxon>Pseudomonadales</taxon>
        <taxon>Pseudomonadaceae</taxon>
        <taxon>Pseudomonas</taxon>
    </lineage>
</organism>
<dbReference type="SUPFAM" id="SSF54534">
    <property type="entry name" value="FKBP-like"/>
    <property type="match status" value="1"/>
</dbReference>
<evidence type="ECO:0000313" key="5">
    <source>
        <dbReference type="Proteomes" id="UP000633418"/>
    </source>
</evidence>
<dbReference type="Pfam" id="PF01272">
    <property type="entry name" value="GreA_GreB"/>
    <property type="match status" value="1"/>
</dbReference>
<dbReference type="GO" id="GO:0032784">
    <property type="term" value="P:regulation of DNA-templated transcription elongation"/>
    <property type="evidence" value="ECO:0007669"/>
    <property type="project" value="InterPro"/>
</dbReference>
<dbReference type="GO" id="GO:0070063">
    <property type="term" value="F:RNA polymerase binding"/>
    <property type="evidence" value="ECO:0007669"/>
    <property type="project" value="InterPro"/>
</dbReference>
<dbReference type="GO" id="GO:0006354">
    <property type="term" value="P:DNA-templated transcription elongation"/>
    <property type="evidence" value="ECO:0007669"/>
    <property type="project" value="TreeGrafter"/>
</dbReference>
<proteinExistence type="predicted"/>
<dbReference type="GO" id="GO:0003746">
    <property type="term" value="F:translation elongation factor activity"/>
    <property type="evidence" value="ECO:0007669"/>
    <property type="project" value="UniProtKB-KW"/>
</dbReference>
<protein>
    <submittedName>
        <fullName evidence="4">GreA/GreB family elongation factor</fullName>
    </submittedName>
</protein>
<keyword evidence="1" id="KW-0175">Coiled coil</keyword>
<dbReference type="GO" id="GO:0003677">
    <property type="term" value="F:DNA binding"/>
    <property type="evidence" value="ECO:0007669"/>
    <property type="project" value="InterPro"/>
</dbReference>
<dbReference type="AlphaFoldDB" id="A0A9E6PW49"/>
<dbReference type="EMBL" id="CP077095">
    <property type="protein sequence ID" value="QXI37833.1"/>
    <property type="molecule type" value="Genomic_DNA"/>
</dbReference>
<reference evidence="4 5" key="1">
    <citation type="journal article" date="2020" name="Microorganisms">
        <title>Reliable Identification of Environmental Pseudomonas Isolates Using the rpoD Gene.</title>
        <authorList>
            <consortium name="The Broad Institute Genome Sequencing Platform"/>
            <person name="Girard L."/>
            <person name="Lood C."/>
            <person name="Rokni-Zadeh H."/>
            <person name="van Noort V."/>
            <person name="Lavigne R."/>
            <person name="De Mot R."/>
        </authorList>
    </citation>
    <scope>NUCLEOTIDE SEQUENCE [LARGE SCALE GENOMIC DNA]</scope>
    <source>
        <strain evidence="4 5">RW9S1A</strain>
    </source>
</reference>
<dbReference type="PANTHER" id="PTHR30437">
    <property type="entry name" value="TRANSCRIPTION ELONGATION FACTOR GREA"/>
    <property type="match status" value="1"/>
</dbReference>
<dbReference type="PANTHER" id="PTHR30437:SF6">
    <property type="entry name" value="TRANSCRIPTION ELONGATION FACTOR GREB"/>
    <property type="match status" value="1"/>
</dbReference>
<gene>
    <name evidence="4" type="ORF">HU772_021290</name>
</gene>
<evidence type="ECO:0000313" key="4">
    <source>
        <dbReference type="EMBL" id="QXI37833.1"/>
    </source>
</evidence>
<evidence type="ECO:0000256" key="2">
    <source>
        <dbReference type="SAM" id="MobiDB-lite"/>
    </source>
</evidence>
<keyword evidence="5" id="KW-1185">Reference proteome</keyword>
<name>A0A9E6PW49_9PSED</name>
<dbReference type="InterPro" id="IPR023459">
    <property type="entry name" value="Tscrpt_elong_fac_GreA/B_fam"/>
</dbReference>
<dbReference type="InterPro" id="IPR001437">
    <property type="entry name" value="Tscrpt_elong_fac_GreA/B_C"/>
</dbReference>
<feature type="coiled-coil region" evidence="1">
    <location>
        <begin position="35"/>
        <end position="62"/>
    </location>
</feature>
<keyword evidence="4" id="KW-0648">Protein biosynthesis</keyword>
<sequence>MSRAFVNEDQAAAQADQPVERRVSDQPNYVTAAGLVQLQQRLAALNALRSELQSQGERADQQRLADTERDLRYFSARVQSAQLVPAASSTENVQIGSQVRFVDEDGREHQVQLVGEDQADALQGLINWGSPLGRALLGAGPGDEVLWRRPAGDQMIEVIAIEGEQQEVAAPFAGKPAPTGER</sequence>
<reference evidence="4 5" key="2">
    <citation type="journal article" date="2021" name="Microorganisms">
        <title>The Ever-Expanding Pseudomonas Genus: Description of 43 New Species and Partition of the Pseudomonas putida Group.</title>
        <authorList>
            <person name="Girard L."/>
            <person name="Lood C."/>
            <person name="Hofte M."/>
            <person name="Vandamme P."/>
            <person name="Rokni-Zadeh H."/>
            <person name="van Noort V."/>
            <person name="Lavigne R."/>
            <person name="De Mot R."/>
        </authorList>
    </citation>
    <scope>NUCLEOTIDE SEQUENCE [LARGE SCALE GENOMIC DNA]</scope>
    <source>
        <strain evidence="4 5">RW9S1A</strain>
    </source>
</reference>
<feature type="domain" description="Transcription elongation factor GreA/GreB C-terminal" evidence="3">
    <location>
        <begin position="90"/>
        <end position="162"/>
    </location>
</feature>
<dbReference type="InterPro" id="IPR036953">
    <property type="entry name" value="GreA/GreB_C_sf"/>
</dbReference>
<evidence type="ECO:0000256" key="1">
    <source>
        <dbReference type="SAM" id="Coils"/>
    </source>
</evidence>
<dbReference type="Gene3D" id="3.10.50.30">
    <property type="entry name" value="Transcription elongation factor, GreA/GreB, C-terminal domain"/>
    <property type="match status" value="1"/>
</dbReference>